<accession>A0A127JRK8</accession>
<evidence type="ECO:0008006" key="5">
    <source>
        <dbReference type="Google" id="ProtNLM"/>
    </source>
</evidence>
<evidence type="ECO:0000256" key="2">
    <source>
        <dbReference type="SAM" id="SignalP"/>
    </source>
</evidence>
<dbReference type="EMBL" id="CP010951">
    <property type="protein sequence ID" value="AMO22628.1"/>
    <property type="molecule type" value="Genomic_DNA"/>
</dbReference>
<dbReference type="PATRIC" id="fig|94132.3.peg.1361"/>
<organism evidence="3 4">
    <name type="scientific">Ramlibacter tataouinensis</name>
    <dbReference type="NCBI Taxonomy" id="94132"/>
    <lineage>
        <taxon>Bacteria</taxon>
        <taxon>Pseudomonadati</taxon>
        <taxon>Pseudomonadota</taxon>
        <taxon>Betaproteobacteria</taxon>
        <taxon>Burkholderiales</taxon>
        <taxon>Comamonadaceae</taxon>
        <taxon>Ramlibacter</taxon>
    </lineage>
</organism>
<reference evidence="3 4" key="1">
    <citation type="journal article" date="2014" name="Int. J. Syst. Evol. Microbiol.">
        <title>Ramlibacter solisilvae sp. nov., isolated from forest soil, and emended description of the genus Ramlibacter.</title>
        <authorList>
            <person name="Lee H.J."/>
            <person name="Lee S.H."/>
            <person name="Lee S.S."/>
            <person name="Lee J.S."/>
            <person name="Kim Y."/>
            <person name="Kim S.C."/>
            <person name="Jeon C.O."/>
        </authorList>
    </citation>
    <scope>NUCLEOTIDE SEQUENCE [LARGE SCALE GENOMIC DNA]</scope>
    <source>
        <strain evidence="3 4">5-10</strain>
    </source>
</reference>
<proteinExistence type="predicted"/>
<evidence type="ECO:0000313" key="3">
    <source>
        <dbReference type="EMBL" id="AMO22628.1"/>
    </source>
</evidence>
<protein>
    <recommendedName>
        <fullName evidence="5">DUF4148 domain-containing protein</fullName>
    </recommendedName>
</protein>
<feature type="signal peptide" evidence="2">
    <location>
        <begin position="1"/>
        <end position="40"/>
    </location>
</feature>
<sequence length="132" mass="14182">MSNRSQEIVMNRNLESALIITGTAAAALAFAAMTSAGAYAEDITIDTAPFVSSKTRAEVRAEVMGQAEQLRMAYGEAPADTPFQSSLSREQVRDEYIGSRDEVRALTGEDSGSSYLASKPARHDLMMAGSQR</sequence>
<keyword evidence="2" id="KW-0732">Signal</keyword>
<gene>
    <name evidence="3" type="ORF">UC35_06695</name>
</gene>
<dbReference type="Proteomes" id="UP000070433">
    <property type="component" value="Chromosome"/>
</dbReference>
<feature type="region of interest" description="Disordered" evidence="1">
    <location>
        <begin position="108"/>
        <end position="132"/>
    </location>
</feature>
<evidence type="ECO:0000256" key="1">
    <source>
        <dbReference type="SAM" id="MobiDB-lite"/>
    </source>
</evidence>
<evidence type="ECO:0000313" key="4">
    <source>
        <dbReference type="Proteomes" id="UP000070433"/>
    </source>
</evidence>
<dbReference type="AlphaFoldDB" id="A0A127JRK8"/>
<keyword evidence="4" id="KW-1185">Reference proteome</keyword>
<name>A0A127JRK8_9BURK</name>
<feature type="chain" id="PRO_5007449660" description="DUF4148 domain-containing protein" evidence="2">
    <location>
        <begin position="41"/>
        <end position="132"/>
    </location>
</feature>